<dbReference type="PROSITE" id="PS51257">
    <property type="entry name" value="PROKAR_LIPOPROTEIN"/>
    <property type="match status" value="1"/>
</dbReference>
<feature type="chain" id="PRO_5032860562" description="WD40 repeat protein" evidence="1">
    <location>
        <begin position="24"/>
        <end position="289"/>
    </location>
</feature>
<dbReference type="Pfam" id="PF07676">
    <property type="entry name" value="PD40"/>
    <property type="match status" value="2"/>
</dbReference>
<feature type="signal peptide" evidence="1">
    <location>
        <begin position="1"/>
        <end position="23"/>
    </location>
</feature>
<proteinExistence type="predicted"/>
<keyword evidence="1" id="KW-0732">Signal</keyword>
<sequence length="289" mass="32321">MNGASRLVLLCLLIVSGCGVSQEAPDQKLTGPYLGQMPPGATPIAFAPEIVSTQGWEVSGVFTPDLLNFYYIRRNKQSQKQEIVEFKNINGYWHERVFSARNGTPLFSPSGDIMYLGKRFRKRTDSGWSELQPLGGALESWPIMRLSASANGTVFFDEFKQDLTGDIRFARLVDGQYQAPQLLNKLINTGRSFHPFIAPDESYLIFDSKRENGFGDSDLYISYKQKEGTWGAPINLGEKINTNAWEALASVTPDGKYLFFNRQMSQGGYGDVDIFWVSADIIEQLKPAS</sequence>
<dbReference type="InterPro" id="IPR011659">
    <property type="entry name" value="WD40"/>
</dbReference>
<evidence type="ECO:0000313" key="3">
    <source>
        <dbReference type="Proteomes" id="UP000586305"/>
    </source>
</evidence>
<dbReference type="Proteomes" id="UP000586305">
    <property type="component" value="Unassembled WGS sequence"/>
</dbReference>
<evidence type="ECO:0000313" key="2">
    <source>
        <dbReference type="EMBL" id="NOU49802.1"/>
    </source>
</evidence>
<dbReference type="RefSeq" id="WP_171624855.1">
    <property type="nucleotide sequence ID" value="NZ_JABBPG010000001.1"/>
</dbReference>
<gene>
    <name evidence="2" type="ORF">HG263_04540</name>
</gene>
<accession>A0A849V8Z2</accession>
<organism evidence="2 3">
    <name type="scientific">Pseudoalteromonas caenipelagi</name>
    <dbReference type="NCBI Taxonomy" id="2726988"/>
    <lineage>
        <taxon>Bacteria</taxon>
        <taxon>Pseudomonadati</taxon>
        <taxon>Pseudomonadota</taxon>
        <taxon>Gammaproteobacteria</taxon>
        <taxon>Alteromonadales</taxon>
        <taxon>Pseudoalteromonadaceae</taxon>
        <taxon>Pseudoalteromonas</taxon>
    </lineage>
</organism>
<reference evidence="2 3" key="1">
    <citation type="submission" date="2020-04" db="EMBL/GenBank/DDBJ databases">
        <title>Pseudoalteromonas caenipelagi sp. nov., isolated from a tidal flat.</title>
        <authorList>
            <person name="Park S."/>
            <person name="Yoon J.-H."/>
        </authorList>
    </citation>
    <scope>NUCLEOTIDE SEQUENCE [LARGE SCALE GENOMIC DNA]</scope>
    <source>
        <strain evidence="2 3">JBTF-M23</strain>
    </source>
</reference>
<dbReference type="SUPFAM" id="SSF82171">
    <property type="entry name" value="DPP6 N-terminal domain-like"/>
    <property type="match status" value="1"/>
</dbReference>
<evidence type="ECO:0008006" key="4">
    <source>
        <dbReference type="Google" id="ProtNLM"/>
    </source>
</evidence>
<evidence type="ECO:0000256" key="1">
    <source>
        <dbReference type="SAM" id="SignalP"/>
    </source>
</evidence>
<dbReference type="EMBL" id="JABBPG010000001">
    <property type="protein sequence ID" value="NOU49802.1"/>
    <property type="molecule type" value="Genomic_DNA"/>
</dbReference>
<keyword evidence="3" id="KW-1185">Reference proteome</keyword>
<dbReference type="AlphaFoldDB" id="A0A849V8Z2"/>
<comment type="caution">
    <text evidence="2">The sequence shown here is derived from an EMBL/GenBank/DDBJ whole genome shotgun (WGS) entry which is preliminary data.</text>
</comment>
<name>A0A849V8Z2_9GAMM</name>
<protein>
    <recommendedName>
        <fullName evidence="4">WD40 repeat protein</fullName>
    </recommendedName>
</protein>